<accession>A0A4Y2CGY6</accession>
<evidence type="ECO:0000313" key="2">
    <source>
        <dbReference type="Proteomes" id="UP000499080"/>
    </source>
</evidence>
<comment type="caution">
    <text evidence="1">The sequence shown here is derived from an EMBL/GenBank/DDBJ whole genome shotgun (WGS) entry which is preliminary data.</text>
</comment>
<dbReference type="Proteomes" id="UP000499080">
    <property type="component" value="Unassembled WGS sequence"/>
</dbReference>
<gene>
    <name evidence="1" type="ORF">AVEN_203190_1</name>
</gene>
<organism evidence="1 2">
    <name type="scientific">Araneus ventricosus</name>
    <name type="common">Orbweaver spider</name>
    <name type="synonym">Epeira ventricosa</name>
    <dbReference type="NCBI Taxonomy" id="182803"/>
    <lineage>
        <taxon>Eukaryota</taxon>
        <taxon>Metazoa</taxon>
        <taxon>Ecdysozoa</taxon>
        <taxon>Arthropoda</taxon>
        <taxon>Chelicerata</taxon>
        <taxon>Arachnida</taxon>
        <taxon>Araneae</taxon>
        <taxon>Araneomorphae</taxon>
        <taxon>Entelegynae</taxon>
        <taxon>Araneoidea</taxon>
        <taxon>Araneidae</taxon>
        <taxon>Araneus</taxon>
    </lineage>
</organism>
<reference evidence="1 2" key="1">
    <citation type="journal article" date="2019" name="Sci. Rep.">
        <title>Orb-weaving spider Araneus ventricosus genome elucidates the spidroin gene catalogue.</title>
        <authorList>
            <person name="Kono N."/>
            <person name="Nakamura H."/>
            <person name="Ohtoshi R."/>
            <person name="Moran D.A.P."/>
            <person name="Shinohara A."/>
            <person name="Yoshida Y."/>
            <person name="Fujiwara M."/>
            <person name="Mori M."/>
            <person name="Tomita M."/>
            <person name="Arakawa K."/>
        </authorList>
    </citation>
    <scope>NUCLEOTIDE SEQUENCE [LARGE SCALE GENOMIC DNA]</scope>
</reference>
<protein>
    <submittedName>
        <fullName evidence="1">Uncharacterized protein</fullName>
    </submittedName>
</protein>
<evidence type="ECO:0000313" key="1">
    <source>
        <dbReference type="EMBL" id="GBM03623.1"/>
    </source>
</evidence>
<proteinExistence type="predicted"/>
<keyword evidence="2" id="KW-1185">Reference proteome</keyword>
<name>A0A4Y2CGY6_ARAVE</name>
<dbReference type="AlphaFoldDB" id="A0A4Y2CGY6"/>
<dbReference type="EMBL" id="BGPR01000193">
    <property type="protein sequence ID" value="GBM03623.1"/>
    <property type="molecule type" value="Genomic_DNA"/>
</dbReference>
<sequence length="113" mass="12332">MFPSCLQCVLGNAKRCREMLSLRSGEVLGSYQMFQKTTSQKSHGSGLGIGRSQIKKVPADGTLFCEVIVEKSLTQRVMCGEAPSCTQLCVQGTNMLADPERCYSVTTVHIAIR</sequence>